<keyword evidence="3" id="KW-0309">Germination</keyword>
<evidence type="ECO:0000256" key="4">
    <source>
        <dbReference type="ARBA" id="ARBA00022729"/>
    </source>
</evidence>
<keyword evidence="7" id="KW-0449">Lipoprotein</keyword>
<keyword evidence="5" id="KW-0472">Membrane</keyword>
<evidence type="ECO:0000256" key="7">
    <source>
        <dbReference type="ARBA" id="ARBA00023288"/>
    </source>
</evidence>
<evidence type="ECO:0000256" key="1">
    <source>
        <dbReference type="ARBA" id="ARBA00004635"/>
    </source>
</evidence>
<dbReference type="InterPro" id="IPR038501">
    <property type="entry name" value="Spore_GerAC_C_sf"/>
</dbReference>
<evidence type="ECO:0000313" key="10">
    <source>
        <dbReference type="EMBL" id="WVX81333.1"/>
    </source>
</evidence>
<evidence type="ECO:0000256" key="6">
    <source>
        <dbReference type="ARBA" id="ARBA00023139"/>
    </source>
</evidence>
<evidence type="ECO:0000259" key="8">
    <source>
        <dbReference type="Pfam" id="PF05504"/>
    </source>
</evidence>
<keyword evidence="11" id="KW-1185">Reference proteome</keyword>
<comment type="subcellular location">
    <subcellularLocation>
        <location evidence="1">Membrane</location>
        <topology evidence="1">Lipid-anchor</topology>
    </subcellularLocation>
</comment>
<sequence>MGKGSMVCMFLCIQMILTTGCWDRKELNDRSIWLATGWDAGEKEEDIQICGQIAIPSSMQSQSGGGSGGGGKSESYVTVSAKGTNVQDALENQQDKLSREAYFGQRRVVFYGEAFAKHGLKQEIDINSRSSDVSIRTDSFVVKGDTALNALNQSNPFESPPAVAALKIHEHAGGRGDESYLDFIRAANSDGIRPTMPAIEIDYFQHGNKEAKGAAAKPILTLAGLAVFDPDLKLVGYLNMNDNRNFLWVTGNLKKKKISVSMGGESNASMALTKIKGKIIPKMSKGQITFTVELSGEGLITENNNNLDIDKRKNSQLVKHAMEKQTKEEVLATINKVQKEFGLDIFGFGESVHRKYPQQWKKVKKDWDHYFAEADISVNVELKILRVGMTGPSLLYKESEVKE</sequence>
<dbReference type="PANTHER" id="PTHR35789">
    <property type="entry name" value="SPORE GERMINATION PROTEIN B3"/>
    <property type="match status" value="1"/>
</dbReference>
<name>A0ABZ2CHQ3_9BACI</name>
<dbReference type="InterPro" id="IPR008844">
    <property type="entry name" value="Spore_GerAC-like"/>
</dbReference>
<keyword evidence="6" id="KW-0564">Palmitate</keyword>
<evidence type="ECO:0000259" key="9">
    <source>
        <dbReference type="Pfam" id="PF25198"/>
    </source>
</evidence>
<dbReference type="InterPro" id="IPR057336">
    <property type="entry name" value="GerAC_N"/>
</dbReference>
<dbReference type="NCBIfam" id="TIGR02887">
    <property type="entry name" value="spore_ger_x_C"/>
    <property type="match status" value="1"/>
</dbReference>
<dbReference type="Pfam" id="PF05504">
    <property type="entry name" value="Spore_GerAC"/>
    <property type="match status" value="1"/>
</dbReference>
<dbReference type="Proteomes" id="UP001357223">
    <property type="component" value="Chromosome"/>
</dbReference>
<proteinExistence type="inferred from homology"/>
<evidence type="ECO:0000256" key="3">
    <source>
        <dbReference type="ARBA" id="ARBA00022544"/>
    </source>
</evidence>
<keyword evidence="4" id="KW-0732">Signal</keyword>
<organism evidence="10 11">
    <name type="scientific">Niallia oryzisoli</name>
    <dbReference type="NCBI Taxonomy" id="1737571"/>
    <lineage>
        <taxon>Bacteria</taxon>
        <taxon>Bacillati</taxon>
        <taxon>Bacillota</taxon>
        <taxon>Bacilli</taxon>
        <taxon>Bacillales</taxon>
        <taxon>Bacillaceae</taxon>
        <taxon>Niallia</taxon>
    </lineage>
</organism>
<protein>
    <submittedName>
        <fullName evidence="10">Ger(X)C family spore germination protein</fullName>
    </submittedName>
</protein>
<accession>A0ABZ2CHQ3</accession>
<dbReference type="EMBL" id="CP137640">
    <property type="protein sequence ID" value="WVX81333.1"/>
    <property type="molecule type" value="Genomic_DNA"/>
</dbReference>
<evidence type="ECO:0000256" key="2">
    <source>
        <dbReference type="ARBA" id="ARBA00007886"/>
    </source>
</evidence>
<dbReference type="PANTHER" id="PTHR35789:SF1">
    <property type="entry name" value="SPORE GERMINATION PROTEIN B3"/>
    <property type="match status" value="1"/>
</dbReference>
<dbReference type="PROSITE" id="PS51257">
    <property type="entry name" value="PROKAR_LIPOPROTEIN"/>
    <property type="match status" value="1"/>
</dbReference>
<reference evidence="10 11" key="1">
    <citation type="submission" date="2023-10" db="EMBL/GenBank/DDBJ databases">
        <title>Niallia locisalis sp.nov. isolated from a salt pond sample.</title>
        <authorList>
            <person name="Li X.-J."/>
            <person name="Dong L."/>
        </authorList>
    </citation>
    <scope>NUCLEOTIDE SEQUENCE [LARGE SCALE GENOMIC DNA]</scope>
    <source>
        <strain evidence="10 11">DSM 29761</strain>
    </source>
</reference>
<comment type="similarity">
    <text evidence="2">Belongs to the GerABKC lipoprotein family.</text>
</comment>
<dbReference type="InterPro" id="IPR046953">
    <property type="entry name" value="Spore_GerAC-like_C"/>
</dbReference>
<dbReference type="Pfam" id="PF25198">
    <property type="entry name" value="Spore_GerAC_N"/>
    <property type="match status" value="1"/>
</dbReference>
<feature type="domain" description="Spore germination GerAC-like C-terminal" evidence="8">
    <location>
        <begin position="224"/>
        <end position="388"/>
    </location>
</feature>
<evidence type="ECO:0000256" key="5">
    <source>
        <dbReference type="ARBA" id="ARBA00023136"/>
    </source>
</evidence>
<evidence type="ECO:0000313" key="11">
    <source>
        <dbReference type="Proteomes" id="UP001357223"/>
    </source>
</evidence>
<gene>
    <name evidence="10" type="ORF">R4Z09_29990</name>
</gene>
<dbReference type="Gene3D" id="3.30.300.210">
    <property type="entry name" value="Nutrient germinant receptor protein C, domain 3"/>
    <property type="match status" value="1"/>
</dbReference>
<feature type="domain" description="Spore germination protein N-terminal" evidence="9">
    <location>
        <begin position="23"/>
        <end position="201"/>
    </location>
</feature>
<dbReference type="RefSeq" id="WP_338450261.1">
    <property type="nucleotide sequence ID" value="NZ_CP137640.1"/>
</dbReference>